<gene>
    <name evidence="7" type="ORF">SUH3_12455</name>
</gene>
<keyword evidence="8" id="KW-1185">Reference proteome</keyword>
<dbReference type="CDD" id="cd06662">
    <property type="entry name" value="SURF1"/>
    <property type="match status" value="1"/>
</dbReference>
<dbReference type="EMBL" id="JAMD01000024">
    <property type="protein sequence ID" value="KEJ93854.1"/>
    <property type="molecule type" value="Genomic_DNA"/>
</dbReference>
<dbReference type="Pfam" id="PF02104">
    <property type="entry name" value="SURF1"/>
    <property type="match status" value="1"/>
</dbReference>
<keyword evidence="5 6" id="KW-0472">Membrane</keyword>
<evidence type="ECO:0000313" key="7">
    <source>
        <dbReference type="EMBL" id="KEJ93854.1"/>
    </source>
</evidence>
<evidence type="ECO:0000313" key="8">
    <source>
        <dbReference type="Proteomes" id="UP000027746"/>
    </source>
</evidence>
<comment type="similarity">
    <text evidence="2 6">Belongs to the SURF1 family.</text>
</comment>
<organism evidence="7 8">
    <name type="scientific">Pseudosulfitobacter pseudonitzschiae</name>
    <dbReference type="NCBI Taxonomy" id="1402135"/>
    <lineage>
        <taxon>Bacteria</taxon>
        <taxon>Pseudomonadati</taxon>
        <taxon>Pseudomonadota</taxon>
        <taxon>Alphaproteobacteria</taxon>
        <taxon>Rhodobacterales</taxon>
        <taxon>Roseobacteraceae</taxon>
        <taxon>Pseudosulfitobacter</taxon>
    </lineage>
</organism>
<dbReference type="GeneID" id="68868366"/>
<evidence type="ECO:0000256" key="2">
    <source>
        <dbReference type="ARBA" id="ARBA00007165"/>
    </source>
</evidence>
<keyword evidence="3 6" id="KW-0812">Transmembrane</keyword>
<evidence type="ECO:0000256" key="1">
    <source>
        <dbReference type="ARBA" id="ARBA00004370"/>
    </source>
</evidence>
<dbReference type="InterPro" id="IPR002994">
    <property type="entry name" value="Surf1/Shy1"/>
</dbReference>
<evidence type="ECO:0000256" key="5">
    <source>
        <dbReference type="ARBA" id="ARBA00023136"/>
    </source>
</evidence>
<accession>A0A073IVP5</accession>
<feature type="transmembrane region" description="Helical" evidence="6">
    <location>
        <begin position="203"/>
        <end position="224"/>
    </location>
</feature>
<dbReference type="PANTHER" id="PTHR23427">
    <property type="entry name" value="SURFEIT LOCUS PROTEIN"/>
    <property type="match status" value="1"/>
</dbReference>
<sequence>MSGTRRPVWVDVTILVLAAVMFASMIALGNWQMRRLAWKLDLIENVETRAYGDPVPAPKGAAPEYLRVFATGTFAHDQSLRIKAVTDLGPGYWIMTPLAGDDATVWVNRGFVPNGLDQAAWDTPKGPLGVTGLVRLDQPGGTLLESNQPETGRWVSADLTEMSRAAGLENAQTAYFIDAEASATDRGWPRGGLTRLTFRNTHLAYALTWYAMAALFLVAMGYVVRARFKATD</sequence>
<feature type="transmembrane region" description="Helical" evidence="6">
    <location>
        <begin position="12"/>
        <end position="31"/>
    </location>
</feature>
<keyword evidence="4 6" id="KW-1133">Transmembrane helix</keyword>
<evidence type="ECO:0000256" key="3">
    <source>
        <dbReference type="ARBA" id="ARBA00022692"/>
    </source>
</evidence>
<dbReference type="Proteomes" id="UP000027746">
    <property type="component" value="Unassembled WGS sequence"/>
</dbReference>
<keyword evidence="6" id="KW-1003">Cell membrane</keyword>
<dbReference type="PROSITE" id="PS50895">
    <property type="entry name" value="SURF1"/>
    <property type="match status" value="1"/>
</dbReference>
<evidence type="ECO:0000256" key="4">
    <source>
        <dbReference type="ARBA" id="ARBA00022989"/>
    </source>
</evidence>
<dbReference type="GO" id="GO:0005886">
    <property type="term" value="C:plasma membrane"/>
    <property type="evidence" value="ECO:0007669"/>
    <property type="project" value="UniProtKB-SubCell"/>
</dbReference>
<comment type="subcellular location">
    <subcellularLocation>
        <location evidence="6">Cell membrane</location>
        <topology evidence="6">Multi-pass membrane protein</topology>
    </subcellularLocation>
    <subcellularLocation>
        <location evidence="1">Membrane</location>
    </subcellularLocation>
</comment>
<dbReference type="AlphaFoldDB" id="A0A073IVP5"/>
<comment type="caution">
    <text evidence="7">The sequence shown here is derived from an EMBL/GenBank/DDBJ whole genome shotgun (WGS) entry which is preliminary data.</text>
</comment>
<evidence type="ECO:0000256" key="6">
    <source>
        <dbReference type="RuleBase" id="RU363076"/>
    </source>
</evidence>
<proteinExistence type="inferred from homology"/>
<reference evidence="7 8" key="1">
    <citation type="submission" date="2014-01" db="EMBL/GenBank/DDBJ databases">
        <title>Sulfitobacter sp. H3 (MCCC 1A00686) Genome Sequencing.</title>
        <authorList>
            <person name="Lai Q."/>
            <person name="Hong Z."/>
        </authorList>
    </citation>
    <scope>NUCLEOTIDE SEQUENCE [LARGE SCALE GENOMIC DNA]</scope>
    <source>
        <strain evidence="7 8">H3</strain>
    </source>
</reference>
<protein>
    <recommendedName>
        <fullName evidence="6">SURF1-like protein</fullName>
    </recommendedName>
</protein>
<dbReference type="InterPro" id="IPR045214">
    <property type="entry name" value="Surf1/Surf4"/>
</dbReference>
<dbReference type="PANTHER" id="PTHR23427:SF2">
    <property type="entry name" value="SURFEIT LOCUS PROTEIN 1"/>
    <property type="match status" value="1"/>
</dbReference>
<name>A0A073IVP5_9RHOB</name>
<dbReference type="RefSeq" id="WP_037931342.1">
    <property type="nucleotide sequence ID" value="NZ_CP054599.1"/>
</dbReference>